<feature type="signal peptide" evidence="11">
    <location>
        <begin position="1"/>
        <end position="20"/>
    </location>
</feature>
<dbReference type="InterPro" id="IPR033900">
    <property type="entry name" value="Gram_neg_porin_domain"/>
</dbReference>
<comment type="subcellular location">
    <subcellularLocation>
        <location evidence="1">Cell outer membrane</location>
        <topology evidence="1">Multi-pass membrane protein</topology>
    </subcellularLocation>
</comment>
<name>A0A9E9LAK9_9BURK</name>
<evidence type="ECO:0000256" key="4">
    <source>
        <dbReference type="ARBA" id="ARBA00022452"/>
    </source>
</evidence>
<evidence type="ECO:0000313" key="13">
    <source>
        <dbReference type="EMBL" id="WAV90802.1"/>
    </source>
</evidence>
<dbReference type="GO" id="GO:0046930">
    <property type="term" value="C:pore complex"/>
    <property type="evidence" value="ECO:0007669"/>
    <property type="project" value="UniProtKB-KW"/>
</dbReference>
<keyword evidence="6 11" id="KW-0732">Signal</keyword>
<dbReference type="GO" id="GO:0015288">
    <property type="term" value="F:porin activity"/>
    <property type="evidence" value="ECO:0007669"/>
    <property type="project" value="UniProtKB-KW"/>
</dbReference>
<dbReference type="GO" id="GO:0009279">
    <property type="term" value="C:cell outer membrane"/>
    <property type="evidence" value="ECO:0007669"/>
    <property type="project" value="UniProtKB-SubCell"/>
</dbReference>
<keyword evidence="3" id="KW-0813">Transport</keyword>
<dbReference type="RefSeq" id="WP_269315747.1">
    <property type="nucleotide sequence ID" value="NZ_CP098251.1"/>
</dbReference>
<dbReference type="Proteomes" id="UP001164819">
    <property type="component" value="Chromosome"/>
</dbReference>
<dbReference type="Gene3D" id="2.40.160.10">
    <property type="entry name" value="Porin"/>
    <property type="match status" value="1"/>
</dbReference>
<evidence type="ECO:0000256" key="1">
    <source>
        <dbReference type="ARBA" id="ARBA00004571"/>
    </source>
</evidence>
<dbReference type="InterPro" id="IPR002299">
    <property type="entry name" value="Porin_Neis"/>
</dbReference>
<keyword evidence="5" id="KW-0812">Transmembrane</keyword>
<dbReference type="AlphaFoldDB" id="A0A9E9LAK9"/>
<proteinExistence type="predicted"/>
<dbReference type="InterPro" id="IPR023614">
    <property type="entry name" value="Porin_dom_sf"/>
</dbReference>
<dbReference type="EMBL" id="CP098251">
    <property type="protein sequence ID" value="WAV90802.1"/>
    <property type="molecule type" value="Genomic_DNA"/>
</dbReference>
<dbReference type="PRINTS" id="PR00184">
    <property type="entry name" value="NEISSPPORIN"/>
</dbReference>
<dbReference type="InterPro" id="IPR001702">
    <property type="entry name" value="Porin_Gram-ve"/>
</dbReference>
<organism evidence="13">
    <name type="scientific">Oxalobacter aliiformigenes</name>
    <dbReference type="NCBI Taxonomy" id="2946593"/>
    <lineage>
        <taxon>Bacteria</taxon>
        <taxon>Pseudomonadati</taxon>
        <taxon>Pseudomonadota</taxon>
        <taxon>Betaproteobacteria</taxon>
        <taxon>Burkholderiales</taxon>
        <taxon>Oxalobacteraceae</taxon>
        <taxon>Oxalobacter</taxon>
    </lineage>
</organism>
<evidence type="ECO:0000256" key="7">
    <source>
        <dbReference type="ARBA" id="ARBA00023065"/>
    </source>
</evidence>
<dbReference type="GO" id="GO:0034220">
    <property type="term" value="P:monoatomic ion transmembrane transport"/>
    <property type="evidence" value="ECO:0007669"/>
    <property type="project" value="InterPro"/>
</dbReference>
<sequence>MKKTLVALSVFGLFAGVAQAQSNVTIYGVLDVGYVKETGRDLRMGDYDNNRIGFRGTEDLGNGYKAIFDIQRRFDLSDGTLGNSNTASYKGSKSATQKDWDGAAWLGLAGPFGQVRLGRINQIETEFIRKFDPFNQIGVGSQFYGLQRNARIDNTLRYDSPKFNGLGVSASYSLGANTNSDSITDTVKKNLKSKNADNDGYELGVLYDSGSFSATANWSRVADSNDSSIWSVGLGYRLTDAVRVSLSYEDTDSKGWKGGNSSYAEGINTLYGRQRNLLAGLVWNVGPGRLNASVQWDRLSNTKGDTGWTGTKDAYRYAVGYTYDLSKRTSLYGNVAYTDYDDKDLGYRFTGLKKDSVTGVQAGITHKF</sequence>
<evidence type="ECO:0000256" key="8">
    <source>
        <dbReference type="ARBA" id="ARBA00023114"/>
    </source>
</evidence>
<dbReference type="PANTHER" id="PTHR34501:SF9">
    <property type="entry name" value="MAJOR OUTER MEMBRANE PROTEIN P.IA"/>
    <property type="match status" value="1"/>
</dbReference>
<evidence type="ECO:0000259" key="12">
    <source>
        <dbReference type="Pfam" id="PF13609"/>
    </source>
</evidence>
<dbReference type="InterPro" id="IPR050298">
    <property type="entry name" value="Gram-neg_bact_OMP"/>
</dbReference>
<accession>A0A9E9LAK9</accession>
<evidence type="ECO:0000256" key="5">
    <source>
        <dbReference type="ARBA" id="ARBA00022692"/>
    </source>
</evidence>
<feature type="chain" id="PRO_5039535311" evidence="11">
    <location>
        <begin position="21"/>
        <end position="368"/>
    </location>
</feature>
<keyword evidence="9" id="KW-0472">Membrane</keyword>
<evidence type="ECO:0000256" key="6">
    <source>
        <dbReference type="ARBA" id="ARBA00022729"/>
    </source>
</evidence>
<evidence type="ECO:0000256" key="10">
    <source>
        <dbReference type="ARBA" id="ARBA00023237"/>
    </source>
</evidence>
<protein>
    <submittedName>
        <fullName evidence="13">Porin</fullName>
    </submittedName>
</protein>
<keyword evidence="10" id="KW-0998">Cell outer membrane</keyword>
<dbReference type="PANTHER" id="PTHR34501">
    <property type="entry name" value="PROTEIN YDDL-RELATED"/>
    <property type="match status" value="1"/>
</dbReference>
<evidence type="ECO:0000256" key="11">
    <source>
        <dbReference type="SAM" id="SignalP"/>
    </source>
</evidence>
<dbReference type="Pfam" id="PF13609">
    <property type="entry name" value="Porin_4"/>
    <property type="match status" value="1"/>
</dbReference>
<gene>
    <name evidence="13" type="ORF">NB646_08145</name>
</gene>
<keyword evidence="8" id="KW-0626">Porin</keyword>
<dbReference type="SUPFAM" id="SSF56935">
    <property type="entry name" value="Porins"/>
    <property type="match status" value="1"/>
</dbReference>
<comment type="subunit">
    <text evidence="2">Homotrimer.</text>
</comment>
<dbReference type="PRINTS" id="PR00182">
    <property type="entry name" value="ECOLNEIPORIN"/>
</dbReference>
<evidence type="ECO:0000256" key="9">
    <source>
        <dbReference type="ARBA" id="ARBA00023136"/>
    </source>
</evidence>
<keyword evidence="4" id="KW-1134">Transmembrane beta strand</keyword>
<evidence type="ECO:0000256" key="3">
    <source>
        <dbReference type="ARBA" id="ARBA00022448"/>
    </source>
</evidence>
<evidence type="ECO:0000256" key="2">
    <source>
        <dbReference type="ARBA" id="ARBA00011233"/>
    </source>
</evidence>
<dbReference type="CDD" id="cd00342">
    <property type="entry name" value="gram_neg_porins"/>
    <property type="match status" value="1"/>
</dbReference>
<reference evidence="13" key="1">
    <citation type="journal article" date="2022" name="Front. Microbiol.">
        <title>New perspectives on an old grouping: The genomic and phenotypic variability of Oxalobacter formigenes and the implications for calcium oxalate stone prevention.</title>
        <authorList>
            <person name="Chmiel J.A."/>
            <person name="Carr C."/>
            <person name="Stuivenberg G.A."/>
            <person name="Venema R."/>
            <person name="Chanyi R.M."/>
            <person name="Al K.F."/>
            <person name="Giguere D."/>
            <person name="Say H."/>
            <person name="Akouris P.P."/>
            <person name="Dominguez Romero S.A."/>
            <person name="Kwong A."/>
            <person name="Tai V."/>
            <person name="Koval S.F."/>
            <person name="Razvi H."/>
            <person name="Bjazevic J."/>
            <person name="Burton J.P."/>
        </authorList>
    </citation>
    <scope>NUCLEOTIDE SEQUENCE</scope>
    <source>
        <strain evidence="13">OxK</strain>
    </source>
</reference>
<keyword evidence="7" id="KW-0406">Ion transport</keyword>
<feature type="domain" description="Porin" evidence="12">
    <location>
        <begin position="7"/>
        <end position="342"/>
    </location>
</feature>